<reference evidence="2 3" key="1">
    <citation type="journal article" date="2014" name="Science">
        <title>Plant genetics. Early allopolyploid evolution in the post-Neolithic Brassica napus oilseed genome.</title>
        <authorList>
            <person name="Chalhoub B."/>
            <person name="Denoeud F."/>
            <person name="Liu S."/>
            <person name="Parkin I.A."/>
            <person name="Tang H."/>
            <person name="Wang X."/>
            <person name="Chiquet J."/>
            <person name="Belcram H."/>
            <person name="Tong C."/>
            <person name="Samans B."/>
            <person name="Correa M."/>
            <person name="Da Silva C."/>
            <person name="Just J."/>
            <person name="Falentin C."/>
            <person name="Koh C.S."/>
            <person name="Le Clainche I."/>
            <person name="Bernard M."/>
            <person name="Bento P."/>
            <person name="Noel B."/>
            <person name="Labadie K."/>
            <person name="Alberti A."/>
            <person name="Charles M."/>
            <person name="Arnaud D."/>
            <person name="Guo H."/>
            <person name="Daviaud C."/>
            <person name="Alamery S."/>
            <person name="Jabbari K."/>
            <person name="Zhao M."/>
            <person name="Edger P.P."/>
            <person name="Chelaifa H."/>
            <person name="Tack D."/>
            <person name="Lassalle G."/>
            <person name="Mestiri I."/>
            <person name="Schnel N."/>
            <person name="Le Paslier M.C."/>
            <person name="Fan G."/>
            <person name="Renault V."/>
            <person name="Bayer P.E."/>
            <person name="Golicz A.A."/>
            <person name="Manoli S."/>
            <person name="Lee T.H."/>
            <person name="Thi V.H."/>
            <person name="Chalabi S."/>
            <person name="Hu Q."/>
            <person name="Fan C."/>
            <person name="Tollenaere R."/>
            <person name="Lu Y."/>
            <person name="Battail C."/>
            <person name="Shen J."/>
            <person name="Sidebottom C.H."/>
            <person name="Wang X."/>
            <person name="Canaguier A."/>
            <person name="Chauveau A."/>
            <person name="Berard A."/>
            <person name="Deniot G."/>
            <person name="Guan M."/>
            <person name="Liu Z."/>
            <person name="Sun F."/>
            <person name="Lim Y.P."/>
            <person name="Lyons E."/>
            <person name="Town C.D."/>
            <person name="Bancroft I."/>
            <person name="Wang X."/>
            <person name="Meng J."/>
            <person name="Ma J."/>
            <person name="Pires J.C."/>
            <person name="King G.J."/>
            <person name="Brunel D."/>
            <person name="Delourme R."/>
            <person name="Renard M."/>
            <person name="Aury J.M."/>
            <person name="Adams K.L."/>
            <person name="Batley J."/>
            <person name="Snowdon R.J."/>
            <person name="Tost J."/>
            <person name="Edwards D."/>
            <person name="Zhou Y."/>
            <person name="Hua W."/>
            <person name="Sharpe A.G."/>
            <person name="Paterson A.H."/>
            <person name="Guan C."/>
            <person name="Wincker P."/>
        </authorList>
    </citation>
    <scope>NUCLEOTIDE SEQUENCE [LARGE SCALE GENOMIC DNA]</scope>
    <source>
        <strain evidence="3">cv. Darmor-bzh</strain>
    </source>
</reference>
<reference evidence="2" key="2">
    <citation type="submission" date="2014-06" db="EMBL/GenBank/DDBJ databases">
        <authorList>
            <person name="Genoscope - CEA"/>
        </authorList>
    </citation>
    <scope>NUCLEOTIDE SEQUENCE</scope>
</reference>
<dbReference type="Proteomes" id="UP001295469">
    <property type="component" value="Chromosome A07"/>
</dbReference>
<dbReference type="AlphaFoldDB" id="A0A078IBM9"/>
<dbReference type="EMBL" id="HG994361">
    <property type="protein sequence ID" value="CAF2162193.1"/>
    <property type="molecule type" value="Genomic_DNA"/>
</dbReference>
<evidence type="ECO:0000313" key="2">
    <source>
        <dbReference type="EMBL" id="CDY46633.1"/>
    </source>
</evidence>
<accession>A0A078IBM9</accession>
<protein>
    <submittedName>
        <fullName evidence="1">(rape) hypothetical protein</fullName>
    </submittedName>
    <submittedName>
        <fullName evidence="2">BnaA07g10630D protein</fullName>
    </submittedName>
</protein>
<sequence length="52" mass="6069">MYHIFIYTLVNDDLVPGKLLHVCNYVLCNSSSWKQQILHTHIVTDSLKILQI</sequence>
<reference evidence="1" key="3">
    <citation type="submission" date="2021-01" db="EMBL/GenBank/DDBJ databases">
        <authorList>
            <consortium name="Genoscope - CEA"/>
            <person name="William W."/>
        </authorList>
    </citation>
    <scope>NUCLEOTIDE SEQUENCE</scope>
</reference>
<organism evidence="2 3">
    <name type="scientific">Brassica napus</name>
    <name type="common">Rape</name>
    <dbReference type="NCBI Taxonomy" id="3708"/>
    <lineage>
        <taxon>Eukaryota</taxon>
        <taxon>Viridiplantae</taxon>
        <taxon>Streptophyta</taxon>
        <taxon>Embryophyta</taxon>
        <taxon>Tracheophyta</taxon>
        <taxon>Spermatophyta</taxon>
        <taxon>Magnoliopsida</taxon>
        <taxon>eudicotyledons</taxon>
        <taxon>Gunneridae</taxon>
        <taxon>Pentapetalae</taxon>
        <taxon>rosids</taxon>
        <taxon>malvids</taxon>
        <taxon>Brassicales</taxon>
        <taxon>Brassicaceae</taxon>
        <taxon>Brassiceae</taxon>
        <taxon>Brassica</taxon>
    </lineage>
</organism>
<name>A0A078IBM9_BRANA</name>
<evidence type="ECO:0000313" key="1">
    <source>
        <dbReference type="EMBL" id="CAF2162193.1"/>
    </source>
</evidence>
<evidence type="ECO:0000313" key="3">
    <source>
        <dbReference type="Proteomes" id="UP000028999"/>
    </source>
</evidence>
<gene>
    <name evidence="2" type="primary">BnaA07g10630D</name>
    <name evidence="1" type="ORF">DARMORV10_A07P14670.1</name>
    <name evidence="2" type="ORF">GSBRNA2T00085914001</name>
</gene>
<keyword evidence="3" id="KW-1185">Reference proteome</keyword>
<proteinExistence type="predicted"/>
<dbReference type="Gramene" id="CDY46633">
    <property type="protein sequence ID" value="CDY46633"/>
    <property type="gene ID" value="GSBRNA2T00085914001"/>
</dbReference>
<dbReference type="Proteomes" id="UP000028999">
    <property type="component" value="Unassembled WGS sequence"/>
</dbReference>
<dbReference type="EMBL" id="LK032680">
    <property type="protein sequence ID" value="CDY46633.1"/>
    <property type="molecule type" value="Genomic_DNA"/>
</dbReference>
<dbReference type="PaxDb" id="3708-A0A078IBM9"/>